<dbReference type="Pfam" id="PF22041">
    <property type="entry name" value="GST_C_7"/>
    <property type="match status" value="1"/>
</dbReference>
<dbReference type="PANTHER" id="PTHR42673:SF4">
    <property type="entry name" value="MALEYLACETOACETATE ISOMERASE"/>
    <property type="match status" value="1"/>
</dbReference>
<dbReference type="CDD" id="cd03038">
    <property type="entry name" value="GST_N_etherase_LigE"/>
    <property type="match status" value="1"/>
</dbReference>
<dbReference type="EMBL" id="JAOCZP010000003">
    <property type="protein sequence ID" value="MCT7375920.1"/>
    <property type="molecule type" value="Genomic_DNA"/>
</dbReference>
<name>A0ABT2LMY3_9HYPH</name>
<protein>
    <submittedName>
        <fullName evidence="2">Glutathione S-transferase family protein</fullName>
    </submittedName>
</protein>
<evidence type="ECO:0000313" key="2">
    <source>
        <dbReference type="EMBL" id="MCT7375920.1"/>
    </source>
</evidence>
<dbReference type="Gene3D" id="1.20.1050.10">
    <property type="match status" value="1"/>
</dbReference>
<dbReference type="PANTHER" id="PTHR42673">
    <property type="entry name" value="MALEYLACETOACETATE ISOMERASE"/>
    <property type="match status" value="1"/>
</dbReference>
<evidence type="ECO:0000313" key="3">
    <source>
        <dbReference type="Proteomes" id="UP001320831"/>
    </source>
</evidence>
<reference evidence="2 3" key="1">
    <citation type="submission" date="2022-09" db="EMBL/GenBank/DDBJ databases">
        <title>Chelativorans salina sp. nov., a novel slightly halophilic bacterium isolated from a saline lake sediment enrichment.</title>
        <authorList>
            <person name="Gao L."/>
            <person name="Fang B.-Z."/>
            <person name="Li W.-J."/>
        </authorList>
    </citation>
    <scope>NUCLEOTIDE SEQUENCE [LARGE SCALE GENOMIC DNA]</scope>
    <source>
        <strain evidence="2 3">EGI FJ00035</strain>
    </source>
</reference>
<dbReference type="SUPFAM" id="SSF47616">
    <property type="entry name" value="GST C-terminal domain-like"/>
    <property type="match status" value="1"/>
</dbReference>
<dbReference type="Gene3D" id="3.40.30.10">
    <property type="entry name" value="Glutaredoxin"/>
    <property type="match status" value="1"/>
</dbReference>
<dbReference type="InterPro" id="IPR054416">
    <property type="entry name" value="GST_UstS-like_C"/>
</dbReference>
<dbReference type="Proteomes" id="UP001320831">
    <property type="component" value="Unassembled WGS sequence"/>
</dbReference>
<dbReference type="PROSITE" id="PS50404">
    <property type="entry name" value="GST_NTER"/>
    <property type="match status" value="1"/>
</dbReference>
<accession>A0ABT2LMY3</accession>
<dbReference type="RefSeq" id="WP_260903237.1">
    <property type="nucleotide sequence ID" value="NZ_JAOCZP010000003.1"/>
</dbReference>
<keyword evidence="3" id="KW-1185">Reference proteome</keyword>
<comment type="caution">
    <text evidence="2">The sequence shown here is derived from an EMBL/GenBank/DDBJ whole genome shotgun (WGS) entry which is preliminary data.</text>
</comment>
<sequence>MTILLYDLVGSDERRPFSPHCWKTAFALAHKDLSFETVPTRFTEIAGIQEGAAKSVPVIRDGDRVVRDSFAIALYLEEAYPDRPTLFAGEGGKAMARFVERWSQLTLHPFIGEAALMDIHGMLGPADQTYFRESREARFGKALEEVPAGREAKLEGFRTSLAPLRTLFWHQPFIGGDGPLFSDYIVAGALQWARVASPFPFLAPDDPVAEWFARCLDLHDGLGRSVPAAA</sequence>
<dbReference type="InterPro" id="IPR004045">
    <property type="entry name" value="Glutathione_S-Trfase_N"/>
</dbReference>
<evidence type="ECO:0000259" key="1">
    <source>
        <dbReference type="PROSITE" id="PS50404"/>
    </source>
</evidence>
<dbReference type="Pfam" id="PF13417">
    <property type="entry name" value="GST_N_3"/>
    <property type="match status" value="1"/>
</dbReference>
<dbReference type="CDD" id="cd03202">
    <property type="entry name" value="GST_C_etherase_LigE"/>
    <property type="match status" value="1"/>
</dbReference>
<gene>
    <name evidence="2" type="ORF">N5A92_12850</name>
</gene>
<organism evidence="2 3">
    <name type="scientific">Chelativorans salis</name>
    <dbReference type="NCBI Taxonomy" id="2978478"/>
    <lineage>
        <taxon>Bacteria</taxon>
        <taxon>Pseudomonadati</taxon>
        <taxon>Pseudomonadota</taxon>
        <taxon>Alphaproteobacteria</taxon>
        <taxon>Hyphomicrobiales</taxon>
        <taxon>Phyllobacteriaceae</taxon>
        <taxon>Chelativorans</taxon>
    </lineage>
</organism>
<dbReference type="InterPro" id="IPR036249">
    <property type="entry name" value="Thioredoxin-like_sf"/>
</dbReference>
<dbReference type="InterPro" id="IPR036282">
    <property type="entry name" value="Glutathione-S-Trfase_C_sf"/>
</dbReference>
<proteinExistence type="predicted"/>
<dbReference type="SUPFAM" id="SSF52833">
    <property type="entry name" value="Thioredoxin-like"/>
    <property type="match status" value="1"/>
</dbReference>
<feature type="domain" description="GST N-terminal" evidence="1">
    <location>
        <begin position="8"/>
        <end position="84"/>
    </location>
</feature>